<dbReference type="HOGENOM" id="CLU_1763788_0_0_2"/>
<dbReference type="EMBL" id="CP011070">
    <property type="protein sequence ID" value="AJW71047.1"/>
    <property type="molecule type" value="Genomic_DNA"/>
</dbReference>
<dbReference type="STRING" id="1580092.NADRNF5_1361"/>
<dbReference type="RefSeq" id="WP_048116337.1">
    <property type="nucleotide sequence ID" value="NZ_CP011070.1"/>
</dbReference>
<organism evidence="1 2">
    <name type="scientific">Nitrosopumilus adriaticus</name>
    <dbReference type="NCBI Taxonomy" id="1580092"/>
    <lineage>
        <taxon>Archaea</taxon>
        <taxon>Nitrososphaerota</taxon>
        <taxon>Nitrososphaeria</taxon>
        <taxon>Nitrosopumilales</taxon>
        <taxon>Nitrosopumilaceae</taxon>
        <taxon>Nitrosopumilus</taxon>
    </lineage>
</organism>
<evidence type="ECO:0000313" key="2">
    <source>
        <dbReference type="Proteomes" id="UP000032408"/>
    </source>
</evidence>
<proteinExistence type="predicted"/>
<dbReference type="AlphaFoldDB" id="A0A0D5C3R7"/>
<dbReference type="GeneID" id="24820550"/>
<reference evidence="2" key="1">
    <citation type="submission" date="2015-03" db="EMBL/GenBank/DDBJ databases">
        <title>Characterization of two novel Thaumarchaeota isolated from the Northern Adriatic Sea.</title>
        <authorList>
            <person name="Bayer B."/>
            <person name="Vojvoda J."/>
            <person name="Offre P."/>
            <person name="Srivastava A."/>
            <person name="Elisabeth N."/>
            <person name="Garcia J.A.L."/>
            <person name="Schleper C."/>
            <person name="Herndl G.J."/>
        </authorList>
    </citation>
    <scope>NUCLEOTIDE SEQUENCE [LARGE SCALE GENOMIC DNA]</scope>
    <source>
        <strain evidence="2">NF5</strain>
    </source>
</reference>
<dbReference type="KEGG" id="nin:NADRNF5_1361"/>
<keyword evidence="2" id="KW-1185">Reference proteome</keyword>
<accession>A0A0D5C3R7</accession>
<sequence length="147" mass="16997">MVQIGIKTETVKCTRCKKKIKAEVLSESLGTTSIKGTKINKTIKLEHHKKEGFFSRKCIKSGSSMIMHIWHPSDKVRKTRCHYCKRKVSAFIVRSNSRNNGFHIPVTKSTTITTMRLLYHKRERRKCHGSGKIVKEKSLDYIDNDHP</sequence>
<dbReference type="Proteomes" id="UP000032408">
    <property type="component" value="Chromosome"/>
</dbReference>
<evidence type="ECO:0000313" key="1">
    <source>
        <dbReference type="EMBL" id="AJW71047.1"/>
    </source>
</evidence>
<protein>
    <submittedName>
        <fullName evidence="1">Uncharacterized protein</fullName>
    </submittedName>
</protein>
<name>A0A0D5C3R7_9ARCH</name>
<gene>
    <name evidence="1" type="ORF">NADRNF5_1361</name>
</gene>
<reference evidence="1 2" key="2">
    <citation type="journal article" date="2016" name="ISME J.">
        <title>Physiological and genomic characterization of two novel marine thaumarchaeal strains indicates niche differentiation.</title>
        <authorList>
            <person name="Bayer B."/>
            <person name="Vojvoda J."/>
            <person name="Offre P."/>
            <person name="Alves R.J."/>
            <person name="Elisabeth N.H."/>
            <person name="Garcia J.A."/>
            <person name="Volland J.M."/>
            <person name="Srivastava A."/>
            <person name="Schleper C."/>
            <person name="Herndl G.J."/>
        </authorList>
    </citation>
    <scope>NUCLEOTIDE SEQUENCE [LARGE SCALE GENOMIC DNA]</scope>
    <source>
        <strain evidence="1 2">NF5</strain>
    </source>
</reference>